<evidence type="ECO:0000259" key="2">
    <source>
        <dbReference type="PROSITE" id="PS50828"/>
    </source>
</evidence>
<dbReference type="PROSITE" id="PS50828">
    <property type="entry name" value="SMR"/>
    <property type="match status" value="1"/>
</dbReference>
<accession>A0A4Y8R8E9</accession>
<dbReference type="Proteomes" id="UP000298179">
    <property type="component" value="Unassembled WGS sequence"/>
</dbReference>
<dbReference type="EMBL" id="SOZD01000014">
    <property type="protein sequence ID" value="TFF17797.1"/>
    <property type="molecule type" value="Genomic_DNA"/>
</dbReference>
<dbReference type="Gene3D" id="3.30.1370.110">
    <property type="match status" value="1"/>
</dbReference>
<comment type="caution">
    <text evidence="3">The sequence shown here is derived from an EMBL/GenBank/DDBJ whole genome shotgun (WGS) entry which is preliminary data.</text>
</comment>
<dbReference type="InterPro" id="IPR002625">
    <property type="entry name" value="Smr_dom"/>
</dbReference>
<evidence type="ECO:0000313" key="3">
    <source>
        <dbReference type="EMBL" id="TFF17797.1"/>
    </source>
</evidence>
<proteinExistence type="predicted"/>
<sequence length="190" mass="20534">MRRRRILTDEDRRLWASVARQAVPLKGHAHPELPEEPVKPGAGPEPKRQAGANGAAGPAPGLAARLDGHKAAQRQHTQHPIERPVRRKIAKGRIAIDARIDLHEMTQSAAHSALAGFLSQAQAMGLRHVLVITGRGMPGGSRGVLRRVVPQWFAGPAFRSLVSGFESAERHHGGDGALYVRVRRLGSSGR</sequence>
<dbReference type="RefSeq" id="WP_134764308.1">
    <property type="nucleotide sequence ID" value="NZ_SOZD01000014.1"/>
</dbReference>
<dbReference type="PANTHER" id="PTHR35562:SF2">
    <property type="entry name" value="DNA ENDONUCLEASE SMRA-RELATED"/>
    <property type="match status" value="1"/>
</dbReference>
<keyword evidence="4" id="KW-1185">Reference proteome</keyword>
<dbReference type="Pfam" id="PF01713">
    <property type="entry name" value="Smr"/>
    <property type="match status" value="1"/>
</dbReference>
<feature type="compositionally biased region" description="Basic and acidic residues" evidence="1">
    <location>
        <begin position="29"/>
        <end position="38"/>
    </location>
</feature>
<organism evidence="3 4">
    <name type="scientific">Jiella endophytica</name>
    <dbReference type="NCBI Taxonomy" id="2558362"/>
    <lineage>
        <taxon>Bacteria</taxon>
        <taxon>Pseudomonadati</taxon>
        <taxon>Pseudomonadota</taxon>
        <taxon>Alphaproteobacteria</taxon>
        <taxon>Hyphomicrobiales</taxon>
        <taxon>Aurantimonadaceae</taxon>
        <taxon>Jiella</taxon>
    </lineage>
</organism>
<dbReference type="AlphaFoldDB" id="A0A4Y8R8E9"/>
<feature type="domain" description="Smr" evidence="2">
    <location>
        <begin position="100"/>
        <end position="183"/>
    </location>
</feature>
<dbReference type="PANTHER" id="PTHR35562">
    <property type="entry name" value="DNA ENDONUCLEASE SMRA-RELATED"/>
    <property type="match status" value="1"/>
</dbReference>
<name>A0A4Y8R8E9_9HYPH</name>
<gene>
    <name evidence="3" type="ORF">E3C22_23410</name>
</gene>
<feature type="region of interest" description="Disordered" evidence="1">
    <location>
        <begin position="21"/>
        <end position="87"/>
    </location>
</feature>
<dbReference type="SMART" id="SM00463">
    <property type="entry name" value="SMR"/>
    <property type="match status" value="1"/>
</dbReference>
<dbReference type="OrthoDB" id="7165597at2"/>
<dbReference type="InterPro" id="IPR036063">
    <property type="entry name" value="Smr_dom_sf"/>
</dbReference>
<protein>
    <submittedName>
        <fullName evidence="3">DNA mismatch repair protein MutS</fullName>
    </submittedName>
</protein>
<dbReference type="SUPFAM" id="SSF160443">
    <property type="entry name" value="SMR domain-like"/>
    <property type="match status" value="1"/>
</dbReference>
<feature type="compositionally biased region" description="Low complexity" evidence="1">
    <location>
        <begin position="50"/>
        <end position="64"/>
    </location>
</feature>
<reference evidence="3 4" key="1">
    <citation type="submission" date="2019-03" db="EMBL/GenBank/DDBJ databases">
        <title>Jiella endophytica sp. nov., a novel endophytic bacterium isolated from root of Ficus microcarpa Linn. f.</title>
        <authorList>
            <person name="Tuo L."/>
        </authorList>
    </citation>
    <scope>NUCLEOTIDE SEQUENCE [LARGE SCALE GENOMIC DNA]</scope>
    <source>
        <strain evidence="3 4">CBS5Q-3</strain>
    </source>
</reference>
<evidence type="ECO:0000313" key="4">
    <source>
        <dbReference type="Proteomes" id="UP000298179"/>
    </source>
</evidence>
<evidence type="ECO:0000256" key="1">
    <source>
        <dbReference type="SAM" id="MobiDB-lite"/>
    </source>
</evidence>